<sequence>MTWRDRVLDTGEDRDAWLASRSSIIGASDAAGYVKSSSVDKYELAKLKSARSTFSGNRYTESGNLWEPRLLAYAGITGNKSLIHAPGNPGFAATPDGIEQRPDGLWLAECKAKHDKVVTGPDAKEWRQMAWQLHCVPEAAGVVFVWGEIVGGELRPGNPQHLMVPRDHPKIVAAIDLIVPIATEVLARITSVLKAEKENLF</sequence>
<reference evidence="1 2" key="1">
    <citation type="submission" date="2018-10" db="EMBL/GenBank/DDBJ databases">
        <authorList>
            <person name="Li J."/>
        </authorList>
    </citation>
    <scope>NUCLEOTIDE SEQUENCE [LARGE SCALE GENOMIC DNA]</scope>
    <source>
        <strain evidence="1 2">IF 016277</strain>
    </source>
</reference>
<accession>A0A3L6ZWB4</accession>
<organism evidence="1 2">
    <name type="scientific">Mycetocola tolaasinivorans</name>
    <dbReference type="NCBI Taxonomy" id="76635"/>
    <lineage>
        <taxon>Bacteria</taxon>
        <taxon>Bacillati</taxon>
        <taxon>Actinomycetota</taxon>
        <taxon>Actinomycetes</taxon>
        <taxon>Micrococcales</taxon>
        <taxon>Microbacteriaceae</taxon>
        <taxon>Mycetocola</taxon>
    </lineage>
</organism>
<keyword evidence="2" id="KW-1185">Reference proteome</keyword>
<dbReference type="AlphaFoldDB" id="A0A3L6ZWB4"/>
<comment type="caution">
    <text evidence="1">The sequence shown here is derived from an EMBL/GenBank/DDBJ whole genome shotgun (WGS) entry which is preliminary data.</text>
</comment>
<evidence type="ECO:0000313" key="1">
    <source>
        <dbReference type="EMBL" id="RLP72303.1"/>
    </source>
</evidence>
<proteinExistence type="predicted"/>
<evidence type="ECO:0008006" key="3">
    <source>
        <dbReference type="Google" id="ProtNLM"/>
    </source>
</evidence>
<dbReference type="SUPFAM" id="SSF52980">
    <property type="entry name" value="Restriction endonuclease-like"/>
    <property type="match status" value="1"/>
</dbReference>
<name>A0A3L6ZWB4_9MICO</name>
<dbReference type="EMBL" id="RCUX01000018">
    <property type="protein sequence ID" value="RLP72303.1"/>
    <property type="molecule type" value="Genomic_DNA"/>
</dbReference>
<dbReference type="OrthoDB" id="5115835at2"/>
<dbReference type="RefSeq" id="WP_121649827.1">
    <property type="nucleotide sequence ID" value="NZ_RCUX01000018.1"/>
</dbReference>
<protein>
    <recommendedName>
        <fullName evidence="3">YqaJ viral recombinase domain-containing protein</fullName>
    </recommendedName>
</protein>
<dbReference type="InterPro" id="IPR011604">
    <property type="entry name" value="PDDEXK-like_dom_sf"/>
</dbReference>
<gene>
    <name evidence="1" type="ORF">D9V32_15530</name>
</gene>
<dbReference type="Proteomes" id="UP000272503">
    <property type="component" value="Unassembled WGS sequence"/>
</dbReference>
<dbReference type="InterPro" id="IPR011335">
    <property type="entry name" value="Restrct_endonuc-II-like"/>
</dbReference>
<evidence type="ECO:0000313" key="2">
    <source>
        <dbReference type="Proteomes" id="UP000272503"/>
    </source>
</evidence>
<dbReference type="Gene3D" id="3.90.320.10">
    <property type="match status" value="1"/>
</dbReference>